<organism evidence="1 2">
    <name type="scientific">Pseudohalocynthiibacter aestuariivivens</name>
    <dbReference type="NCBI Taxonomy" id="1591409"/>
    <lineage>
        <taxon>Bacteria</taxon>
        <taxon>Pseudomonadati</taxon>
        <taxon>Pseudomonadota</taxon>
        <taxon>Alphaproteobacteria</taxon>
        <taxon>Rhodobacterales</taxon>
        <taxon>Paracoccaceae</taxon>
        <taxon>Pseudohalocynthiibacter</taxon>
    </lineage>
</organism>
<sequence>MVQGFSLKDQLFNVEKVGYLAGLFRDADPSFDHEGFQRKVMERLLELELKQRIDLIADVLSGFLPSEFPKAADLISAALPPSLDAEKSDDDFGDFIFAPLGEYVVNQGLKRHRERSMQLFEQLTQRFSMEFALRPFLNRWPEETLSDLKGWLDHPHYHVRRLVSESTRPKLPWGKKIGLKPSDPIPFLDRLHSDPTRFVTRSVANHLNDIAKTDSFLVVQTLEKWHSEARQDAKELQWMTRHALRTLVKLGDPAALGLLGYRHAAEVTVTKLKVSPETLAIGEAMDFSFVLNADADEPLLIDYVIDFAKAGAKTSTKVFKLKMLVLKAGHGLELKKTHRFKGDATTFTLYPGAHQLGIQVNGRVLEKVPFELTSA</sequence>
<dbReference type="RefSeq" id="WP_213888366.1">
    <property type="nucleotide sequence ID" value="NZ_JAGFNU010000003.1"/>
</dbReference>
<reference evidence="1 2" key="1">
    <citation type="submission" date="2024-09" db="EMBL/GenBank/DDBJ databases">
        <authorList>
            <person name="Sun Q."/>
            <person name="Mori K."/>
        </authorList>
    </citation>
    <scope>NUCLEOTIDE SEQUENCE [LARGE SCALE GENOMIC DNA]</scope>
    <source>
        <strain evidence="1 2">CECT 8726</strain>
    </source>
</reference>
<evidence type="ECO:0008006" key="3">
    <source>
        <dbReference type="Google" id="ProtNLM"/>
    </source>
</evidence>
<keyword evidence="2" id="KW-1185">Reference proteome</keyword>
<evidence type="ECO:0000313" key="1">
    <source>
        <dbReference type="EMBL" id="MFB9233454.1"/>
    </source>
</evidence>
<dbReference type="Proteomes" id="UP001589683">
    <property type="component" value="Unassembled WGS sequence"/>
</dbReference>
<gene>
    <name evidence="1" type="ORF">ACFFUT_16800</name>
</gene>
<proteinExistence type="predicted"/>
<dbReference type="SUPFAM" id="SSF48371">
    <property type="entry name" value="ARM repeat"/>
    <property type="match status" value="1"/>
</dbReference>
<protein>
    <recommendedName>
        <fullName evidence="3">DNA alkylation repair protein</fullName>
    </recommendedName>
</protein>
<accession>A0ABV5JJ88</accession>
<dbReference type="Gene3D" id="1.25.40.290">
    <property type="entry name" value="ARM repeat domains"/>
    <property type="match status" value="1"/>
</dbReference>
<name>A0ABV5JJ88_9RHOB</name>
<dbReference type="EMBL" id="JBHMEA010000049">
    <property type="protein sequence ID" value="MFB9233454.1"/>
    <property type="molecule type" value="Genomic_DNA"/>
</dbReference>
<dbReference type="InterPro" id="IPR016024">
    <property type="entry name" value="ARM-type_fold"/>
</dbReference>
<comment type="caution">
    <text evidence="1">The sequence shown here is derived from an EMBL/GenBank/DDBJ whole genome shotgun (WGS) entry which is preliminary data.</text>
</comment>
<evidence type="ECO:0000313" key="2">
    <source>
        <dbReference type="Proteomes" id="UP001589683"/>
    </source>
</evidence>